<dbReference type="InterPro" id="IPR006680">
    <property type="entry name" value="Amidohydro-rel"/>
</dbReference>
<dbReference type="SUPFAM" id="SSF51556">
    <property type="entry name" value="Metallo-dependent hydrolases"/>
    <property type="match status" value="1"/>
</dbReference>
<dbReference type="Proteomes" id="UP001305498">
    <property type="component" value="Chromosome"/>
</dbReference>
<keyword evidence="3" id="KW-1185">Reference proteome</keyword>
<protein>
    <submittedName>
        <fullName evidence="2">Amidohydrolase family protein</fullName>
    </submittedName>
</protein>
<dbReference type="Gene3D" id="3.20.20.140">
    <property type="entry name" value="Metal-dependent hydrolases"/>
    <property type="match status" value="1"/>
</dbReference>
<dbReference type="InterPro" id="IPR011059">
    <property type="entry name" value="Metal-dep_hydrolase_composite"/>
</dbReference>
<gene>
    <name evidence="2" type="ORF">N8K70_00885</name>
</gene>
<feature type="domain" description="Amidohydrolase-related" evidence="1">
    <location>
        <begin position="69"/>
        <end position="417"/>
    </location>
</feature>
<evidence type="ECO:0000313" key="2">
    <source>
        <dbReference type="EMBL" id="WOF23257.1"/>
    </source>
</evidence>
<dbReference type="PANTHER" id="PTHR43135:SF3">
    <property type="entry name" value="ALPHA-D-RIBOSE 1-METHYLPHOSPHONATE 5-TRIPHOSPHATE DIPHOSPHATASE"/>
    <property type="match status" value="1"/>
</dbReference>
<sequence length="430" mass="45045">MHNTNARAPRPGMPGHPDSLWLVGGHIVDVVAGTVLEGRNVELRGGRIVAVTPSPAPVGANVLDIGGRFVVPGLVSVHTHLTIVYPFEDTDLHESSGASALRALARAGDALHAGVTTVRCLDERNDADIVLRAAVAQGWADAPRIFAAGRAIGVTNGHGKGLGGINADGHDEFLKAARASLERGADHVKVFITGGIAHANESYSGAQMTPEEMRAAVRATREAGGYVVAHAGGGGAISEAIDNGIRHFEHGYDLDDAVIEKMARARAYLSPTLSVTSSPGWMRAHGFTEWQIELAARVGPVHLASARRAIARSVDPADLDGEGIRITVGTDYLPGEPHDGTSCHVREMEYLEQAGMAPESVLRAGTWEGARSIGAQALFGAIAEGSAADIVLTIEDPTRTVSALRTIDTVIQEGRIVRSALVGSTWGART</sequence>
<dbReference type="Pfam" id="PF01979">
    <property type="entry name" value="Amidohydro_1"/>
    <property type="match status" value="1"/>
</dbReference>
<dbReference type="PANTHER" id="PTHR43135">
    <property type="entry name" value="ALPHA-D-RIBOSE 1-METHYLPHOSPHONATE 5-TRIPHOSPHATE DIPHOSPHATASE"/>
    <property type="match status" value="1"/>
</dbReference>
<dbReference type="AlphaFoldDB" id="A0AA97FKR2"/>
<proteinExistence type="predicted"/>
<dbReference type="GO" id="GO:0016810">
    <property type="term" value="F:hydrolase activity, acting on carbon-nitrogen (but not peptide) bonds"/>
    <property type="evidence" value="ECO:0007669"/>
    <property type="project" value="InterPro"/>
</dbReference>
<accession>A0AA97FKR2</accession>
<evidence type="ECO:0000313" key="3">
    <source>
        <dbReference type="Proteomes" id="UP001305498"/>
    </source>
</evidence>
<dbReference type="InterPro" id="IPR051781">
    <property type="entry name" value="Metallo-dep_Hydrolase"/>
</dbReference>
<organism evidence="2 3">
    <name type="scientific">Microbacterium betulae</name>
    <dbReference type="NCBI Taxonomy" id="2981139"/>
    <lineage>
        <taxon>Bacteria</taxon>
        <taxon>Bacillati</taxon>
        <taxon>Actinomycetota</taxon>
        <taxon>Actinomycetes</taxon>
        <taxon>Micrococcales</taxon>
        <taxon>Microbacteriaceae</taxon>
        <taxon>Microbacterium</taxon>
    </lineage>
</organism>
<dbReference type="SUPFAM" id="SSF51338">
    <property type="entry name" value="Composite domain of metallo-dependent hydrolases"/>
    <property type="match status" value="1"/>
</dbReference>
<dbReference type="Gene3D" id="2.30.40.10">
    <property type="entry name" value="Urease, subunit C, domain 1"/>
    <property type="match status" value="1"/>
</dbReference>
<name>A0AA97FKR2_9MICO</name>
<dbReference type="InterPro" id="IPR032466">
    <property type="entry name" value="Metal_Hydrolase"/>
</dbReference>
<dbReference type="RefSeq" id="WP_317139728.1">
    <property type="nucleotide sequence ID" value="NZ_CP118157.1"/>
</dbReference>
<dbReference type="KEGG" id="mbet:N8K70_00885"/>
<reference evidence="2 3" key="1">
    <citation type="submission" date="2023-02" db="EMBL/GenBank/DDBJ databases">
        <title>Microbacterium betulae sp. nov., isolated from birch wood.</title>
        <authorList>
            <person name="Pasciak M."/>
            <person name="Pawlik K.J."/>
            <person name="Martynowski D."/>
            <person name="Laczmanski L."/>
            <person name="Ciekot J."/>
            <person name="Szponar B."/>
            <person name="Wojcik-Fatla A."/>
            <person name="Mackiewicz B."/>
            <person name="Farian E."/>
            <person name="Cholewa G."/>
            <person name="Cholewa A."/>
            <person name="Dutkiewicz J."/>
        </authorList>
    </citation>
    <scope>NUCLEOTIDE SEQUENCE [LARGE SCALE GENOMIC DNA]</scope>
    <source>
        <strain evidence="2 3">AB</strain>
    </source>
</reference>
<evidence type="ECO:0000259" key="1">
    <source>
        <dbReference type="Pfam" id="PF01979"/>
    </source>
</evidence>
<dbReference type="EMBL" id="CP118157">
    <property type="protein sequence ID" value="WOF23257.1"/>
    <property type="molecule type" value="Genomic_DNA"/>
</dbReference>